<evidence type="ECO:0000313" key="2">
    <source>
        <dbReference type="Proteomes" id="UP001281147"/>
    </source>
</evidence>
<dbReference type="Proteomes" id="UP001281147">
    <property type="component" value="Unassembled WGS sequence"/>
</dbReference>
<accession>A0ACC3MZ96</accession>
<sequence length="485" mass="53309">MKLTVVVSLVAQIISKLTSATISHVTGISPTAKKWDYRTLVTMTIFRVVFAGTVLQGVTLGQLQDYTTKDKEVRGKMWVAKATIRSPDDNDTDMRESVFEAIEKSNLSTAELKYTKPALAEGGLLVEWTGVRSGVGDKESLPDISEDEKYHGLMTDSARTSKVTILYFHGGAFMMSGLATYRDFVTKIAENAGGRVCNVAYRLAPQHPFPSQLLDGLMVYLSLLYPPTGSMHEAVPVNEIVFAGDSAGANLCFALVQLILQLQRSSSHNSKQATLRFWNRNVTVPLPAGIAVTAPPFDLSTSLPSHKNNADFDYLMPFEKVFPLIAPDAIWPTSPPRADVYCDLGLFDHPLVSPITASSWAGAPPTWISIGQESVADDSLFIAKVMAEEGVIVHLEQFEAMPHGFAIMLQRLAAAKKCIANWGSFCQDCVEKPEALATRAVWVKVDGTQDEIDIAKVTELDHDEVRALMEVGKRRRHEFMEAQKT</sequence>
<name>A0ACC3MZ96_9PEZI</name>
<reference evidence="1" key="1">
    <citation type="submission" date="2023-07" db="EMBL/GenBank/DDBJ databases">
        <title>Black Yeasts Isolated from many extreme environments.</title>
        <authorList>
            <person name="Coleine C."/>
            <person name="Stajich J.E."/>
            <person name="Selbmann L."/>
        </authorList>
    </citation>
    <scope>NUCLEOTIDE SEQUENCE</scope>
    <source>
        <strain evidence="1">CCFEE 5714</strain>
    </source>
</reference>
<comment type="caution">
    <text evidence="1">The sequence shown here is derived from an EMBL/GenBank/DDBJ whole genome shotgun (WGS) entry which is preliminary data.</text>
</comment>
<gene>
    <name evidence="1" type="ORF">LTR37_012632</name>
</gene>
<proteinExistence type="predicted"/>
<evidence type="ECO:0000313" key="1">
    <source>
        <dbReference type="EMBL" id="KAK3706623.1"/>
    </source>
</evidence>
<organism evidence="1 2">
    <name type="scientific">Vermiconidia calcicola</name>
    <dbReference type="NCBI Taxonomy" id="1690605"/>
    <lineage>
        <taxon>Eukaryota</taxon>
        <taxon>Fungi</taxon>
        <taxon>Dikarya</taxon>
        <taxon>Ascomycota</taxon>
        <taxon>Pezizomycotina</taxon>
        <taxon>Dothideomycetes</taxon>
        <taxon>Dothideomycetidae</taxon>
        <taxon>Mycosphaerellales</taxon>
        <taxon>Extremaceae</taxon>
        <taxon>Vermiconidia</taxon>
    </lineage>
</organism>
<keyword evidence="2" id="KW-1185">Reference proteome</keyword>
<dbReference type="EMBL" id="JAUTXU010000118">
    <property type="protein sequence ID" value="KAK3706623.1"/>
    <property type="molecule type" value="Genomic_DNA"/>
</dbReference>
<protein>
    <submittedName>
        <fullName evidence="1">Uncharacterized protein</fullName>
    </submittedName>
</protein>